<evidence type="ECO:0000313" key="20">
    <source>
        <dbReference type="Proteomes" id="UP000245119"/>
    </source>
</evidence>
<dbReference type="GO" id="GO:0005078">
    <property type="term" value="F:MAP-kinase scaffold activity"/>
    <property type="evidence" value="ECO:0007669"/>
    <property type="project" value="InterPro"/>
</dbReference>
<dbReference type="STRING" id="400727.A0A2T7PN71"/>
<feature type="region of interest" description="Disordered" evidence="16">
    <location>
        <begin position="317"/>
        <end position="346"/>
    </location>
</feature>
<evidence type="ECO:0000259" key="18">
    <source>
        <dbReference type="PROSITE" id="PS51777"/>
    </source>
</evidence>
<feature type="compositionally biased region" description="Basic and acidic residues" evidence="16">
    <location>
        <begin position="249"/>
        <end position="268"/>
    </location>
</feature>
<evidence type="ECO:0000256" key="9">
    <source>
        <dbReference type="ARBA" id="ARBA00023228"/>
    </source>
</evidence>
<dbReference type="Pfam" id="PF09744">
    <property type="entry name" value="RH1"/>
    <property type="match status" value="1"/>
</dbReference>
<dbReference type="InterPro" id="IPR015943">
    <property type="entry name" value="WD40/YVTN_repeat-like_dom_sf"/>
</dbReference>
<dbReference type="InterPro" id="IPR034744">
    <property type="entry name" value="RH2"/>
</dbReference>
<dbReference type="InterPro" id="IPR032486">
    <property type="entry name" value="JIP_LZII"/>
</dbReference>
<dbReference type="GO" id="GO:0005765">
    <property type="term" value="C:lysosomal membrane"/>
    <property type="evidence" value="ECO:0007669"/>
    <property type="project" value="UniProtKB-SubCell"/>
</dbReference>
<keyword evidence="7 15" id="KW-0175">Coiled coil</keyword>
<feature type="domain" description="RH1" evidence="17">
    <location>
        <begin position="2"/>
        <end position="90"/>
    </location>
</feature>
<evidence type="ECO:0000256" key="12">
    <source>
        <dbReference type="ARBA" id="ARBA00075367"/>
    </source>
</evidence>
<name>A0A2T7PN71_POMCA</name>
<dbReference type="PANTHER" id="PTHR13886:SF4">
    <property type="entry name" value="JNK-INTERACTING PROTEIN 3"/>
    <property type="match status" value="1"/>
</dbReference>
<gene>
    <name evidence="19" type="ORF">C0Q70_06169</name>
</gene>
<dbReference type="GO" id="GO:0019894">
    <property type="term" value="F:kinesin binding"/>
    <property type="evidence" value="ECO:0007669"/>
    <property type="project" value="TreeGrafter"/>
</dbReference>
<evidence type="ECO:0000313" key="19">
    <source>
        <dbReference type="EMBL" id="PVD34888.1"/>
    </source>
</evidence>
<evidence type="ECO:0000256" key="6">
    <source>
        <dbReference type="ARBA" id="ARBA00022990"/>
    </source>
</evidence>
<evidence type="ECO:0000256" key="14">
    <source>
        <dbReference type="ARBA" id="ARBA00078388"/>
    </source>
</evidence>
<dbReference type="EMBL" id="PZQS01000003">
    <property type="protein sequence ID" value="PVD34888.1"/>
    <property type="molecule type" value="Genomic_DNA"/>
</dbReference>
<dbReference type="GO" id="GO:0048471">
    <property type="term" value="C:perinuclear region of cytoplasm"/>
    <property type="evidence" value="ECO:0007669"/>
    <property type="project" value="UniProtKB-SubCell"/>
</dbReference>
<comment type="similarity">
    <text evidence="3">Belongs to the JIP scaffold family.</text>
</comment>
<dbReference type="Gene3D" id="1.20.5.1000">
    <property type="entry name" value="arf6 gtpase in complex with a specific effector, jip4"/>
    <property type="match status" value="1"/>
</dbReference>
<feature type="region of interest" description="Disordered" evidence="16">
    <location>
        <begin position="222"/>
        <end position="271"/>
    </location>
</feature>
<reference evidence="19 20" key="1">
    <citation type="submission" date="2018-04" db="EMBL/GenBank/DDBJ databases">
        <title>The genome of golden apple snail Pomacea canaliculata provides insight into stress tolerance and invasive adaptation.</title>
        <authorList>
            <person name="Liu C."/>
            <person name="Liu B."/>
            <person name="Ren Y."/>
            <person name="Zhang Y."/>
            <person name="Wang H."/>
            <person name="Li S."/>
            <person name="Jiang F."/>
            <person name="Yin L."/>
            <person name="Zhang G."/>
            <person name="Qian W."/>
            <person name="Fan W."/>
        </authorList>
    </citation>
    <scope>NUCLEOTIDE SEQUENCE [LARGE SCALE GENOMIC DNA]</scope>
    <source>
        <strain evidence="19">SZHN2017</strain>
        <tissue evidence="19">Muscle</tissue>
    </source>
</reference>
<dbReference type="PROSITE" id="PS51777">
    <property type="entry name" value="RH2"/>
    <property type="match status" value="1"/>
</dbReference>
<dbReference type="Pfam" id="PF16471">
    <property type="entry name" value="JIP_LZII"/>
    <property type="match status" value="1"/>
</dbReference>
<keyword evidence="6" id="KW-0007">Acetylation</keyword>
<evidence type="ECO:0000256" key="7">
    <source>
        <dbReference type="ARBA" id="ARBA00023054"/>
    </source>
</evidence>
<keyword evidence="5" id="KW-0597">Phosphoprotein</keyword>
<protein>
    <recommendedName>
        <fullName evidence="11">C-Jun-amino-terminal kinase-interacting protein 4</fullName>
    </recommendedName>
    <alternativeName>
        <fullName evidence="13">JNK-associated leucine-zipper protein</fullName>
    </alternativeName>
    <alternativeName>
        <fullName evidence="14">Mitogen-activated protein kinase 8-interacting protein 4</fullName>
    </alternativeName>
    <alternativeName>
        <fullName evidence="12">Sperm-associated antigen 9</fullName>
    </alternativeName>
</protein>
<dbReference type="Gene3D" id="1.20.58.1770">
    <property type="match status" value="1"/>
</dbReference>
<dbReference type="SUPFAM" id="SSF50978">
    <property type="entry name" value="WD40 repeat-like"/>
    <property type="match status" value="1"/>
</dbReference>
<dbReference type="InterPro" id="IPR039911">
    <property type="entry name" value="JIP3/JIP4"/>
</dbReference>
<feature type="region of interest" description="Disordered" evidence="16">
    <location>
        <begin position="801"/>
        <end position="923"/>
    </location>
</feature>
<accession>A0A2T7PN71</accession>
<feature type="compositionally biased region" description="Polar residues" evidence="16">
    <location>
        <begin position="546"/>
        <end position="555"/>
    </location>
</feature>
<evidence type="ECO:0000259" key="17">
    <source>
        <dbReference type="PROSITE" id="PS51776"/>
    </source>
</evidence>
<dbReference type="FunFam" id="1.20.5.1000:FF:000001">
    <property type="entry name" value="C-Jun-amino-terminal kinase-interacting protein 3 isoform X2"/>
    <property type="match status" value="1"/>
</dbReference>
<dbReference type="PROSITE" id="PS51776">
    <property type="entry name" value="RH1"/>
    <property type="match status" value="1"/>
</dbReference>
<feature type="region of interest" description="Disordered" evidence="16">
    <location>
        <begin position="528"/>
        <end position="555"/>
    </location>
</feature>
<keyword evidence="4" id="KW-0963">Cytoplasm</keyword>
<evidence type="ECO:0000256" key="15">
    <source>
        <dbReference type="SAM" id="Coils"/>
    </source>
</evidence>
<feature type="compositionally biased region" description="Acidic residues" evidence="16">
    <location>
        <begin position="321"/>
        <end position="343"/>
    </location>
</feature>
<comment type="subcellular location">
    <subcellularLocation>
        <location evidence="1">Cytoplasm</location>
        <location evidence="1">Perinuclear region</location>
    </subcellularLocation>
    <subcellularLocation>
        <location evidence="2">Lysosome membrane</location>
    </subcellularLocation>
</comment>
<dbReference type="PANTHER" id="PTHR13886">
    <property type="entry name" value="JNK/SAPK-ASSOCIATED PROTEIN"/>
    <property type="match status" value="1"/>
</dbReference>
<evidence type="ECO:0000256" key="4">
    <source>
        <dbReference type="ARBA" id="ARBA00022490"/>
    </source>
</evidence>
<dbReference type="GO" id="GO:0008432">
    <property type="term" value="F:JUN kinase binding"/>
    <property type="evidence" value="ECO:0007669"/>
    <property type="project" value="TreeGrafter"/>
</dbReference>
<keyword evidence="8" id="KW-0472">Membrane</keyword>
<dbReference type="GO" id="GO:0030159">
    <property type="term" value="F:signaling receptor complex adaptor activity"/>
    <property type="evidence" value="ECO:0007669"/>
    <property type="project" value="TreeGrafter"/>
</dbReference>
<dbReference type="Pfam" id="PF19056">
    <property type="entry name" value="WD40_2"/>
    <property type="match status" value="1"/>
</dbReference>
<evidence type="ECO:0000256" key="16">
    <source>
        <dbReference type="SAM" id="MobiDB-lite"/>
    </source>
</evidence>
<feature type="domain" description="RH2" evidence="18">
    <location>
        <begin position="445"/>
        <end position="517"/>
    </location>
</feature>
<proteinExistence type="inferred from homology"/>
<feature type="compositionally biased region" description="Polar residues" evidence="16">
    <location>
        <begin position="807"/>
        <end position="824"/>
    </location>
</feature>
<keyword evidence="20" id="KW-1185">Reference proteome</keyword>
<dbReference type="GO" id="GO:0016192">
    <property type="term" value="P:vesicle-mediated transport"/>
    <property type="evidence" value="ECO:0007669"/>
    <property type="project" value="TreeGrafter"/>
</dbReference>
<feature type="coiled-coil region" evidence="15">
    <location>
        <begin position="369"/>
        <end position="473"/>
    </location>
</feature>
<feature type="coiled-coil region" evidence="15">
    <location>
        <begin position="676"/>
        <end position="703"/>
    </location>
</feature>
<dbReference type="FunFam" id="1.20.58.1770:FF:000001">
    <property type="entry name" value="C-Jun-amino-terminal kinase-interacting protein 3 isoform X1"/>
    <property type="match status" value="1"/>
</dbReference>
<evidence type="ECO:0000256" key="3">
    <source>
        <dbReference type="ARBA" id="ARBA00009866"/>
    </source>
</evidence>
<dbReference type="InterPro" id="IPR034743">
    <property type="entry name" value="RH1"/>
</dbReference>
<dbReference type="Proteomes" id="UP000245119">
    <property type="component" value="Linkage Group LG3"/>
</dbReference>
<evidence type="ECO:0000256" key="2">
    <source>
        <dbReference type="ARBA" id="ARBA00004656"/>
    </source>
</evidence>
<evidence type="ECO:0000256" key="13">
    <source>
        <dbReference type="ARBA" id="ARBA00077184"/>
    </source>
</evidence>
<keyword evidence="9" id="KW-0458">Lysosome</keyword>
<feature type="compositionally biased region" description="Polar residues" evidence="16">
    <location>
        <begin position="228"/>
        <end position="242"/>
    </location>
</feature>
<sequence length="1327" mass="147900">MVYGTHIGGEESHVMSEKVQSLAATVYKEFEKVISRYDEDVVKELMPLVVGILENLDGAYVEKQELDVEIELLREDNEQLLTQYEREKQLRKGAEQKYLEMEDAVEGEKKDLEDKVESLESIVRMLELKSKNAADHVSRLEEKEAEMKKEYSKLHERYTELFKTHMDYMERTKILMGTDKIAELSGNSPRVKGGFHMPSLRPVSIGPGITFPIDLHRSEASPMGYDLTSPQSARDSNVSLKSELSDLDSPEKAKHTKEAAVTSDKEQLTDSIDVTEKATGTSEYNAHQNRINLRNDSSIFDELTVQGTDMIAEVDFGADITDSEENEQEDEEGETERDNDADSVSDNFFGMGKELENLILENTELLATKNALNIVKDDLIAKVDELTSEQEILREEINSLQAVRSRLQQRIAQLEEELKKTKEEIEKKTQATREEEEEDVPMAQRKRFTRVEMARVLMERNQYKERLMELQEAVRWTEMIRASREHPGELNTGKKKSSVWNFFNNLFSSSNKPKRPLPVATVKYNAPTTHVQPVGDPNKKNREKMTSTQGQGSQKTKAYDFLQDDITSEKVKKEREKERREQYKQVRAHVKKEDGRLQAYGWSLPAKFTPPREVSNRSHISVPVPVYCRPLYDDLVGVKIWCAAGVNLTGGRTRDGGSIVGASVFYSNVPEEQEQQPETKDEVEKLNKELKEHEKEVKSSEQEHLSSLVWISTSMHNSSRVTVVDANNPGDILDNFRISSSHILCIASIPGAMESDYPVAEEVLKAEAPVLPKETVVSSGTSSNGSGENAGIGGITFVQCAVGPSSRGHSPENSPMGSPRSSSEFGEEAKVDLSSATKGDEQFQEESEKTDTEREKESARDSGSPQQDVEEDASEGKRESKPVMYRATGSPPSSGATTPTDGDSKIQRISINPPDIVRDGISPLPTENELQYEEAEKMSSLLPTMWMGGQSGSLYVHSSVAQWRRCIHSVKLRDSVLGIVHVKGRVFVALADGTVAIFHRAADGQWDLLNYHLLDLGRPKQSIRCMTVVAGSRVWCGYKNRIHIINPKEMSIETSFDAHPRKESQVRQLCWVGDGVWVSIRLDSTLRLYHAYTHQHLQDVDIEPYVSKMLGTGKLGFSFVRITAMLISCNRLWIGTGNGVIISVPLSESNKQSVMGTGAGSGTTISGSVGRPGGVIRVYSNSRTDSVTPGSFIPYCSMAQAQLSFHGHKDAVKFFVAVPVDEASTGGKTVSKLAKIKQRGPHEGLPRKGMSAASDDSTQSSVDKNRLEASPALPTNSKLILSGGEGYVDFRMGDDEEHTEPMEEVKPESLSKLDRSHLIVWQVTAPQ</sequence>
<dbReference type="GO" id="GO:0005829">
    <property type="term" value="C:cytosol"/>
    <property type="evidence" value="ECO:0007669"/>
    <property type="project" value="UniProtKB-ARBA"/>
</dbReference>
<evidence type="ECO:0000256" key="5">
    <source>
        <dbReference type="ARBA" id="ARBA00022553"/>
    </source>
</evidence>
<feature type="region of interest" description="Disordered" evidence="16">
    <location>
        <begin position="1227"/>
        <end position="1311"/>
    </location>
</feature>
<evidence type="ECO:0000256" key="10">
    <source>
        <dbReference type="ARBA" id="ARBA00056878"/>
    </source>
</evidence>
<evidence type="ECO:0000256" key="8">
    <source>
        <dbReference type="ARBA" id="ARBA00023136"/>
    </source>
</evidence>
<feature type="coiled-coil region" evidence="15">
    <location>
        <begin position="56"/>
        <end position="157"/>
    </location>
</feature>
<feature type="compositionally biased region" description="Basic and acidic residues" evidence="16">
    <location>
        <begin position="838"/>
        <end position="860"/>
    </location>
</feature>
<comment type="function">
    <text evidence="10">The JNK-interacting protein (JIP) group of scaffold proteins selectively mediates JNK signaling by aggregating specific components of the MAPK cascade to form a functional JNK signaling module. Regulates lysosomal positioning by acting as an adapter protein which links PIP4P1-positive lysosomes to the dynein-dynactin complex. Assists PIKFYVE selective functionality in microtubule-based endosome-to-TGN trafficking.</text>
</comment>
<dbReference type="FunFam" id="2.130.10.10:FF:000700">
    <property type="entry name" value="Sperm-associated antigen 9a"/>
    <property type="match status" value="1"/>
</dbReference>
<feature type="compositionally biased region" description="Basic and acidic residues" evidence="16">
    <location>
        <begin position="1299"/>
        <end position="1311"/>
    </location>
</feature>
<dbReference type="Gene3D" id="2.130.10.10">
    <property type="entry name" value="YVTN repeat-like/Quinoprotein amine dehydrogenase"/>
    <property type="match status" value="1"/>
</dbReference>
<comment type="caution">
    <text evidence="19">The sequence shown here is derived from an EMBL/GenBank/DDBJ whole genome shotgun (WGS) entry which is preliminary data.</text>
</comment>
<dbReference type="OrthoDB" id="10256043at2759"/>
<evidence type="ECO:0000256" key="1">
    <source>
        <dbReference type="ARBA" id="ARBA00004556"/>
    </source>
</evidence>
<evidence type="ECO:0000256" key="11">
    <source>
        <dbReference type="ARBA" id="ARBA00071160"/>
    </source>
</evidence>
<feature type="compositionally biased region" description="Polar residues" evidence="16">
    <location>
        <begin position="890"/>
        <end position="901"/>
    </location>
</feature>
<dbReference type="InterPro" id="IPR036322">
    <property type="entry name" value="WD40_repeat_dom_sf"/>
</dbReference>
<organism evidence="19 20">
    <name type="scientific">Pomacea canaliculata</name>
    <name type="common">Golden apple snail</name>
    <dbReference type="NCBI Taxonomy" id="400727"/>
    <lineage>
        <taxon>Eukaryota</taxon>
        <taxon>Metazoa</taxon>
        <taxon>Spiralia</taxon>
        <taxon>Lophotrochozoa</taxon>
        <taxon>Mollusca</taxon>
        <taxon>Gastropoda</taxon>
        <taxon>Caenogastropoda</taxon>
        <taxon>Architaenioglossa</taxon>
        <taxon>Ampullarioidea</taxon>
        <taxon>Ampullariidae</taxon>
        <taxon>Pomacea</taxon>
    </lineage>
</organism>